<keyword evidence="4" id="KW-1185">Reference proteome</keyword>
<gene>
    <name evidence="3" type="ORF">SMD44_00861</name>
</gene>
<dbReference type="AlphaFoldDB" id="A0A1Z1W4V1"/>
<evidence type="ECO:0008006" key="5">
    <source>
        <dbReference type="Google" id="ProtNLM"/>
    </source>
</evidence>
<feature type="domain" description="MDMPI C-terminal" evidence="1">
    <location>
        <begin position="144"/>
        <end position="233"/>
    </location>
</feature>
<dbReference type="Gene3D" id="1.20.120.450">
    <property type="entry name" value="dinb family like domain"/>
    <property type="match status" value="1"/>
</dbReference>
<dbReference type="EMBL" id="CP021748">
    <property type="protein sequence ID" value="ARX81463.1"/>
    <property type="molecule type" value="Genomic_DNA"/>
</dbReference>
<evidence type="ECO:0000259" key="2">
    <source>
        <dbReference type="Pfam" id="PF11716"/>
    </source>
</evidence>
<dbReference type="KEGG" id="salf:SMD44_00861"/>
<dbReference type="NCBIfam" id="TIGR03083">
    <property type="entry name" value="maleylpyruvate isomerase family mycothiol-dependent enzyme"/>
    <property type="match status" value="1"/>
</dbReference>
<name>A0A1Z1W4V1_9ACTN</name>
<dbReference type="eggNOG" id="COG0511">
    <property type="taxonomic scope" value="Bacteria"/>
</dbReference>
<evidence type="ECO:0000313" key="3">
    <source>
        <dbReference type="EMBL" id="ARX81463.1"/>
    </source>
</evidence>
<dbReference type="GO" id="GO:0046872">
    <property type="term" value="F:metal ion binding"/>
    <property type="evidence" value="ECO:0007669"/>
    <property type="project" value="InterPro"/>
</dbReference>
<dbReference type="InterPro" id="IPR017517">
    <property type="entry name" value="Maleyloyr_isom"/>
</dbReference>
<dbReference type="InterPro" id="IPR010872">
    <property type="entry name" value="MDMPI_C-term_domain"/>
</dbReference>
<reference evidence="3 4" key="1">
    <citation type="submission" date="2017-05" db="EMBL/GenBank/DDBJ databases">
        <title>Streptomyces alboflavus Genome sequencing and assembly.</title>
        <authorList>
            <person name="Wang Y."/>
            <person name="Du B."/>
            <person name="Ding Y."/>
            <person name="Liu H."/>
            <person name="Hou Q."/>
            <person name="Liu K."/>
            <person name="Wang C."/>
            <person name="Yao L."/>
        </authorList>
    </citation>
    <scope>NUCLEOTIDE SEQUENCE [LARGE SCALE GENOMIC DNA]</scope>
    <source>
        <strain evidence="3 4">MDJK44</strain>
    </source>
</reference>
<evidence type="ECO:0000313" key="4">
    <source>
        <dbReference type="Proteomes" id="UP000195880"/>
    </source>
</evidence>
<dbReference type="GO" id="GO:0005886">
    <property type="term" value="C:plasma membrane"/>
    <property type="evidence" value="ECO:0007669"/>
    <property type="project" value="TreeGrafter"/>
</dbReference>
<sequence length="242" mass="26618">MKTAEHTELLEREGTLLADAAQEAGLDAPVPTCPDWRVRDLLRHTGAVHRWATRFVVEALPGFEPWQERLDLDGDALLDWFREGHARLVAALREAPADLECWTFLPAPSPLAFWARRQANETAVHRIDAESARGGALSALDARFAADGIDELLRGFHGRAKSRMRTAEPRVLRVRTTDAEGTWTVRLSADVAVTEQGETAPADCEVSGAAADLYLALWNRRSFPEVSGNADLAALWSEKSGV</sequence>
<accession>A0A1Z1W4V1</accession>
<evidence type="ECO:0000259" key="1">
    <source>
        <dbReference type="Pfam" id="PF07398"/>
    </source>
</evidence>
<dbReference type="OrthoDB" id="3671213at2"/>
<dbReference type="Pfam" id="PF11716">
    <property type="entry name" value="MDMPI_N"/>
    <property type="match status" value="1"/>
</dbReference>
<dbReference type="STRING" id="67267.GCA_000716675_01030"/>
<feature type="domain" description="Mycothiol-dependent maleylpyruvate isomerase metal-binding" evidence="2">
    <location>
        <begin position="12"/>
        <end position="129"/>
    </location>
</feature>
<dbReference type="Pfam" id="PF07398">
    <property type="entry name" value="MDMPI_C"/>
    <property type="match status" value="1"/>
</dbReference>
<dbReference type="PANTHER" id="PTHR40758:SF1">
    <property type="entry name" value="CONSERVED PROTEIN"/>
    <property type="match status" value="1"/>
</dbReference>
<dbReference type="InterPro" id="IPR034660">
    <property type="entry name" value="DinB/YfiT-like"/>
</dbReference>
<dbReference type="RefSeq" id="WP_087882888.1">
    <property type="nucleotide sequence ID" value="NZ_CP021748.1"/>
</dbReference>
<dbReference type="InterPro" id="IPR024344">
    <property type="entry name" value="MDMPI_metal-binding"/>
</dbReference>
<protein>
    <recommendedName>
        <fullName evidence="5">Mycothiol-dependent maleylpyruvate isomerase metal-binding domain-containing protein</fullName>
    </recommendedName>
</protein>
<dbReference type="Proteomes" id="UP000195880">
    <property type="component" value="Chromosome"/>
</dbReference>
<dbReference type="SUPFAM" id="SSF109854">
    <property type="entry name" value="DinB/YfiT-like putative metalloenzymes"/>
    <property type="match status" value="1"/>
</dbReference>
<dbReference type="PANTHER" id="PTHR40758">
    <property type="entry name" value="CONSERVED PROTEIN"/>
    <property type="match status" value="1"/>
</dbReference>
<organism evidence="3 4">
    <name type="scientific">Streptomyces alboflavus</name>
    <dbReference type="NCBI Taxonomy" id="67267"/>
    <lineage>
        <taxon>Bacteria</taxon>
        <taxon>Bacillati</taxon>
        <taxon>Actinomycetota</taxon>
        <taxon>Actinomycetes</taxon>
        <taxon>Kitasatosporales</taxon>
        <taxon>Streptomycetaceae</taxon>
        <taxon>Streptomyces</taxon>
    </lineage>
</organism>
<proteinExistence type="predicted"/>